<comment type="subcellular location">
    <subcellularLocation>
        <location evidence="3">Cytoplasm</location>
    </subcellularLocation>
</comment>
<dbReference type="AlphaFoldDB" id="A0A060B8B7"/>
<dbReference type="HAMAP" id="MF_00919">
    <property type="entry name" value="RMF"/>
    <property type="match status" value="1"/>
</dbReference>
<dbReference type="KEGG" id="hcs:FF32_11490"/>
<comment type="similarity">
    <text evidence="3">Belongs to the ribosome modulation factor family.</text>
</comment>
<dbReference type="InterPro" id="IPR023200">
    <property type="entry name" value="RMF_sf"/>
</dbReference>
<gene>
    <name evidence="3" type="primary">rmf</name>
    <name evidence="4" type="ORF">DEO68_04140</name>
</gene>
<evidence type="ECO:0000256" key="3">
    <source>
        <dbReference type="HAMAP-Rule" id="MF_00919"/>
    </source>
</evidence>
<evidence type="ECO:0000256" key="1">
    <source>
        <dbReference type="ARBA" id="ARBA00022490"/>
    </source>
</evidence>
<reference evidence="4" key="1">
    <citation type="journal article" date="2018" name="Nat. Biotechnol.">
        <title>A standardized bacterial taxonomy based on genome phylogeny substantially revises the tree of life.</title>
        <authorList>
            <person name="Parks D.H."/>
            <person name="Chuvochina M."/>
            <person name="Waite D.W."/>
            <person name="Rinke C."/>
            <person name="Skarshewski A."/>
            <person name="Chaumeil P.A."/>
            <person name="Hugenholtz P."/>
        </authorList>
    </citation>
    <scope>NUCLEOTIDE SEQUENCE [LARGE SCALE GENOMIC DNA]</scope>
    <source>
        <strain evidence="4">UBA11284</strain>
    </source>
</reference>
<dbReference type="GO" id="GO:0005737">
    <property type="term" value="C:cytoplasm"/>
    <property type="evidence" value="ECO:0007669"/>
    <property type="project" value="UniProtKB-SubCell"/>
</dbReference>
<dbReference type="GO" id="GO:0006417">
    <property type="term" value="P:regulation of translation"/>
    <property type="evidence" value="ECO:0007669"/>
    <property type="project" value="UniProtKB-UniRule"/>
</dbReference>
<evidence type="ECO:0000256" key="2">
    <source>
        <dbReference type="ARBA" id="ARBA00022845"/>
    </source>
</evidence>
<keyword evidence="1 3" id="KW-0963">Cytoplasm</keyword>
<dbReference type="OrthoDB" id="5917763at2"/>
<protein>
    <recommendedName>
        <fullName evidence="3">Ribosome modulation factor</fullName>
        <shortName evidence="3">RMF</shortName>
    </recommendedName>
</protein>
<accession>A0A060B8B7</accession>
<evidence type="ECO:0000313" key="4">
    <source>
        <dbReference type="EMBL" id="HCA01377.1"/>
    </source>
</evidence>
<comment type="function">
    <text evidence="3">During stationary phase, converts 70S ribosomes to an inactive dimeric form (100S ribosomes).</text>
</comment>
<dbReference type="NCBIfam" id="NF011162">
    <property type="entry name" value="PRK14563.1"/>
    <property type="match status" value="1"/>
</dbReference>
<keyword evidence="2 3" id="KW-0810">Translation regulation</keyword>
<dbReference type="NCBIfam" id="NF041886">
    <property type="entry name" value="Rmf_CrpP_fam"/>
    <property type="match status" value="1"/>
</dbReference>
<dbReference type="HOGENOM" id="CLU_203350_0_0_6"/>
<organism evidence="4">
    <name type="scientific">Halomonas campaniensis</name>
    <dbReference type="NCBI Taxonomy" id="213554"/>
    <lineage>
        <taxon>Bacteria</taxon>
        <taxon>Pseudomonadati</taxon>
        <taxon>Pseudomonadota</taxon>
        <taxon>Gammaproteobacteria</taxon>
        <taxon>Oceanospirillales</taxon>
        <taxon>Halomonadaceae</taxon>
        <taxon>Halomonas</taxon>
    </lineage>
</organism>
<dbReference type="EMBL" id="DOTR01000022">
    <property type="protein sequence ID" value="HCA01377.1"/>
    <property type="molecule type" value="Genomic_DNA"/>
</dbReference>
<name>A0A060B8B7_9GAMM</name>
<dbReference type="Pfam" id="PF04957">
    <property type="entry name" value="RMF"/>
    <property type="match status" value="1"/>
</dbReference>
<dbReference type="Gene3D" id="1.10.10.620">
    <property type="entry name" value="ribosome modulation factor like domain"/>
    <property type="match status" value="1"/>
</dbReference>
<sequence>MKRQKRDRFQRAYVHGYKAGITGRSRDDCPSQDVNLREYWMSGWREGRGDQWDGMTGVSGIHKNPMVMT</sequence>
<proteinExistence type="inferred from homology"/>
<dbReference type="InterPro" id="IPR007040">
    <property type="entry name" value="Ribosome_modulation_factor"/>
</dbReference>
<comment type="caution">
    <text evidence="4">The sequence shown here is derived from an EMBL/GenBank/DDBJ whole genome shotgun (WGS) entry which is preliminary data.</text>
</comment>